<evidence type="ECO:0000313" key="12">
    <source>
        <dbReference type="Proteomes" id="UP000680158"/>
    </source>
</evidence>
<evidence type="ECO:0000256" key="2">
    <source>
        <dbReference type="ARBA" id="ARBA00022448"/>
    </source>
</evidence>
<keyword evidence="5 10" id="KW-0812">Transmembrane</keyword>
<evidence type="ECO:0000256" key="7">
    <source>
        <dbReference type="ARBA" id="ARBA00022989"/>
    </source>
</evidence>
<comment type="subunit">
    <text evidence="10">The Tat system comprises two distinct complexes: a TatABC complex, containing multiple copies of TatA, TatB and TatC subunits, and a separate TatA complex, containing only TatA subunits. Substrates initially bind to the TatABC complex, which probably triggers association of the separate TatA complex to form the active translocon.</text>
</comment>
<dbReference type="PANTHER" id="PTHR33162">
    <property type="entry name" value="SEC-INDEPENDENT PROTEIN TRANSLOCASE PROTEIN TATA, CHLOROPLASTIC"/>
    <property type="match status" value="1"/>
</dbReference>
<keyword evidence="3 10" id="KW-1003">Cell membrane</keyword>
<dbReference type="InterPro" id="IPR018448">
    <property type="entry name" value="TatB"/>
</dbReference>
<keyword evidence="4" id="KW-0997">Cell inner membrane</keyword>
<evidence type="ECO:0000256" key="9">
    <source>
        <dbReference type="ARBA" id="ARBA00023136"/>
    </source>
</evidence>
<keyword evidence="7 10" id="KW-1133">Transmembrane helix</keyword>
<dbReference type="PRINTS" id="PR01506">
    <property type="entry name" value="TATBPROTEIN"/>
</dbReference>
<evidence type="ECO:0000256" key="3">
    <source>
        <dbReference type="ARBA" id="ARBA00022475"/>
    </source>
</evidence>
<comment type="similarity">
    <text evidence="10">Belongs to the TatB family.</text>
</comment>
<dbReference type="GO" id="GO:0008320">
    <property type="term" value="F:protein transmembrane transporter activity"/>
    <property type="evidence" value="ECO:0007669"/>
    <property type="project" value="UniProtKB-UniRule"/>
</dbReference>
<organism evidence="11 12">
    <name type="scientific">Undibacterium baiyunense</name>
    <dbReference type="NCBI Taxonomy" id="2828731"/>
    <lineage>
        <taxon>Bacteria</taxon>
        <taxon>Pseudomonadati</taxon>
        <taxon>Pseudomonadota</taxon>
        <taxon>Betaproteobacteria</taxon>
        <taxon>Burkholderiales</taxon>
        <taxon>Oxalobacteraceae</taxon>
        <taxon>Undibacterium</taxon>
    </lineage>
</organism>
<dbReference type="RefSeq" id="WP_212684428.1">
    <property type="nucleotide sequence ID" value="NZ_JAGSPM010000006.1"/>
</dbReference>
<dbReference type="HAMAP" id="MF_00237">
    <property type="entry name" value="TatB"/>
    <property type="match status" value="1"/>
</dbReference>
<comment type="function">
    <text evidence="10">Part of the twin-arginine translocation (Tat) system that transports large folded proteins containing a characteristic twin-arginine motif in their signal peptide across membranes. Together with TatC, TatB is part of a receptor directly interacting with Tat signal peptides. TatB may form an oligomeric binding site that transiently accommodates folded Tat precursor proteins before their translocation.</text>
</comment>
<protein>
    <recommendedName>
        <fullName evidence="10">Sec-independent protein translocase protein TatB</fullName>
    </recommendedName>
</protein>
<gene>
    <name evidence="10 11" type="primary">tatB</name>
    <name evidence="11" type="ORF">KDM92_11055</name>
</gene>
<keyword evidence="8 10" id="KW-0811">Translocation</keyword>
<comment type="caution">
    <text evidence="11">The sequence shown here is derived from an EMBL/GenBank/DDBJ whole genome shotgun (WGS) entry which is preliminary data.</text>
</comment>
<dbReference type="PANTHER" id="PTHR33162:SF1">
    <property type="entry name" value="SEC-INDEPENDENT PROTEIN TRANSLOCASE PROTEIN TATA, CHLOROPLASTIC"/>
    <property type="match status" value="1"/>
</dbReference>
<evidence type="ECO:0000256" key="1">
    <source>
        <dbReference type="ARBA" id="ARBA00004167"/>
    </source>
</evidence>
<evidence type="ECO:0000313" key="11">
    <source>
        <dbReference type="EMBL" id="MBR7747122.1"/>
    </source>
</evidence>
<keyword evidence="9 10" id="KW-0472">Membrane</keyword>
<evidence type="ECO:0000256" key="10">
    <source>
        <dbReference type="HAMAP-Rule" id="MF_00237"/>
    </source>
</evidence>
<dbReference type="Gene3D" id="1.20.5.3310">
    <property type="match status" value="1"/>
</dbReference>
<evidence type="ECO:0000256" key="8">
    <source>
        <dbReference type="ARBA" id="ARBA00023010"/>
    </source>
</evidence>
<dbReference type="InterPro" id="IPR003369">
    <property type="entry name" value="TatA/B/E"/>
</dbReference>
<evidence type="ECO:0000256" key="5">
    <source>
        <dbReference type="ARBA" id="ARBA00022692"/>
    </source>
</evidence>
<dbReference type="Pfam" id="PF02416">
    <property type="entry name" value="TatA_B_E"/>
    <property type="match status" value="1"/>
</dbReference>
<dbReference type="EMBL" id="JAGSPM010000006">
    <property type="protein sequence ID" value="MBR7747122.1"/>
    <property type="molecule type" value="Genomic_DNA"/>
</dbReference>
<keyword evidence="6 10" id="KW-0653">Protein transport</keyword>
<reference evidence="11 12" key="1">
    <citation type="submission" date="2021-04" db="EMBL/GenBank/DDBJ databases">
        <title>novel species isolated from subtropical streams in China.</title>
        <authorList>
            <person name="Lu H."/>
        </authorList>
    </citation>
    <scope>NUCLEOTIDE SEQUENCE [LARGE SCALE GENOMIC DNA]</scope>
    <source>
        <strain evidence="11 12">BYS107W</strain>
    </source>
</reference>
<sequence length="167" mass="18830">MIDLGLTKLALIGAVALIVIGPKELPKVARMAGTLFGRAQRYISQVKSEVSREIEMEELRKMQKEVESAAQNFEQDIHKEFSEAQQELNELVQPSANSIYAGDDTYASPSDEAMIEKAKNFRRRKVAKTSNIPHWYKSRHGHRSQVISGAARMAKHRVNRSPSSSFF</sequence>
<dbReference type="GO" id="GO:0043953">
    <property type="term" value="P:protein transport by the Tat complex"/>
    <property type="evidence" value="ECO:0007669"/>
    <property type="project" value="UniProtKB-UniRule"/>
</dbReference>
<keyword evidence="12" id="KW-1185">Reference proteome</keyword>
<dbReference type="Proteomes" id="UP000680158">
    <property type="component" value="Unassembled WGS sequence"/>
</dbReference>
<dbReference type="GO" id="GO:0033281">
    <property type="term" value="C:TAT protein transport complex"/>
    <property type="evidence" value="ECO:0007669"/>
    <property type="project" value="UniProtKB-UniRule"/>
</dbReference>
<comment type="subcellular location">
    <subcellularLocation>
        <location evidence="10">Cell membrane</location>
        <topology evidence="10">Single-pass membrane protein</topology>
    </subcellularLocation>
    <subcellularLocation>
        <location evidence="1">Membrane</location>
        <topology evidence="1">Single-pass membrane protein</topology>
    </subcellularLocation>
</comment>
<evidence type="ECO:0000256" key="4">
    <source>
        <dbReference type="ARBA" id="ARBA00022519"/>
    </source>
</evidence>
<proteinExistence type="inferred from homology"/>
<accession>A0A941DHR5</accession>
<dbReference type="AlphaFoldDB" id="A0A941DHR5"/>
<dbReference type="NCBIfam" id="TIGR01410">
    <property type="entry name" value="tatB"/>
    <property type="match status" value="1"/>
</dbReference>
<keyword evidence="2 10" id="KW-0813">Transport</keyword>
<evidence type="ECO:0000256" key="6">
    <source>
        <dbReference type="ARBA" id="ARBA00022927"/>
    </source>
</evidence>
<name>A0A941DHR5_9BURK</name>